<accession>A0A0H4WU70</accession>
<dbReference type="EMBL" id="CP012109">
    <property type="protein sequence ID" value="AKQ65113.1"/>
    <property type="molecule type" value="Genomic_DNA"/>
</dbReference>
<dbReference type="RefSeq" id="WP_002640392.1">
    <property type="nucleotide sequence ID" value="NZ_CP012109.1"/>
</dbReference>
<dbReference type="Proteomes" id="UP000009026">
    <property type="component" value="Chromosome"/>
</dbReference>
<protein>
    <recommendedName>
        <fullName evidence="4">Lipoprotein</fullName>
    </recommendedName>
</protein>
<feature type="chain" id="PRO_5005212034" description="Lipoprotein" evidence="1">
    <location>
        <begin position="22"/>
        <end position="303"/>
    </location>
</feature>
<dbReference type="STRING" id="1297742.A176_002025"/>
<evidence type="ECO:0000256" key="1">
    <source>
        <dbReference type="SAM" id="SignalP"/>
    </source>
</evidence>
<dbReference type="PATRIC" id="fig|1297742.4.peg.2045"/>
<organism evidence="2 3">
    <name type="scientific">Pseudomyxococcus hansupus</name>
    <dbReference type="NCBI Taxonomy" id="1297742"/>
    <lineage>
        <taxon>Bacteria</taxon>
        <taxon>Pseudomonadati</taxon>
        <taxon>Myxococcota</taxon>
        <taxon>Myxococcia</taxon>
        <taxon>Myxococcales</taxon>
        <taxon>Cystobacterineae</taxon>
        <taxon>Myxococcaceae</taxon>
        <taxon>Pseudomyxococcus</taxon>
    </lineage>
</organism>
<proteinExistence type="predicted"/>
<gene>
    <name evidence="2" type="ORF">A176_002025</name>
</gene>
<dbReference type="eggNOG" id="ENOG50319TQ">
    <property type="taxonomic scope" value="Bacteria"/>
</dbReference>
<evidence type="ECO:0000313" key="2">
    <source>
        <dbReference type="EMBL" id="AKQ65113.1"/>
    </source>
</evidence>
<keyword evidence="1" id="KW-0732">Signal</keyword>
<evidence type="ECO:0008006" key="4">
    <source>
        <dbReference type="Google" id="ProtNLM"/>
    </source>
</evidence>
<reference evidence="2 3" key="1">
    <citation type="journal article" date="2016" name="PLoS ONE">
        <title>Complete Genome Sequence and Comparative Genomics of a Novel Myxobacterium Myxococcus hansupus.</title>
        <authorList>
            <person name="Sharma G."/>
            <person name="Narwani T."/>
            <person name="Subramanian S."/>
        </authorList>
    </citation>
    <scope>NUCLEOTIDE SEQUENCE [LARGE SCALE GENOMIC DNA]</scope>
    <source>
        <strain evidence="3">mixupus</strain>
    </source>
</reference>
<name>A0A0H4WU70_9BACT</name>
<keyword evidence="3" id="KW-1185">Reference proteome</keyword>
<dbReference type="KEGG" id="mym:A176_002025"/>
<feature type="signal peptide" evidence="1">
    <location>
        <begin position="1"/>
        <end position="21"/>
    </location>
</feature>
<evidence type="ECO:0000313" key="3">
    <source>
        <dbReference type="Proteomes" id="UP000009026"/>
    </source>
</evidence>
<dbReference type="PROSITE" id="PS51257">
    <property type="entry name" value="PROKAR_LIPOPROTEIN"/>
    <property type="match status" value="1"/>
</dbReference>
<sequence>MQLRKMMLVLTALGAMSGLMAGCDDPATSQGSCSSNDECGETEICHPTAQVCVQTCNSGSDCPDTAKTCAPLGGTGANANTRICQCSTDVLCNGGTGSSSTDLVCSDLDNVCVTRCTSNSECTGTRTCNTGTGQCEEGDTEPEPGQSCSGEGLSTCGYGLICTNSVCSEPPAPTCQNYTNFPNKADLGTSGPIIYSTALINAATDAFCPSSQPKRVRIRIKAYSNTPFPQTAAELSNFLYVQTDGGRSNASISSSSGNYTVTGTNRSNADIIVNLCVAANSTTNSAGFYFTDGNFVCYQSNYQ</sequence>
<dbReference type="AlphaFoldDB" id="A0A0H4WU70"/>